<dbReference type="Proteomes" id="UP001235064">
    <property type="component" value="Unassembled WGS sequence"/>
</dbReference>
<sequence>MPPAQRVAFRIRPVVFAVAAFVVVLAAGLLIVANPAWSAAELKIVVAVNAAWTPFLDAVAKTINVVFGPQGAVFVAIGVAAIVWISTRSWRVTVRLVFAAGLAWAIADIVKPIVGRLRPDPSAMTHLIIPDPLTYSYPSGHTAFATALGAGIAIVVVTGRMRALAVVLAVALAVVTAWSRVYLGVHYPTDTLAAMVLVPFLVIGLDAVGRWAIARFAPTHAAD</sequence>
<protein>
    <submittedName>
        <fullName evidence="9">Phosphatase PAP2 family protein</fullName>
    </submittedName>
</protein>
<evidence type="ECO:0000256" key="6">
    <source>
        <dbReference type="ARBA" id="ARBA00023136"/>
    </source>
</evidence>
<evidence type="ECO:0000313" key="10">
    <source>
        <dbReference type="Proteomes" id="UP001235064"/>
    </source>
</evidence>
<proteinExistence type="predicted"/>
<evidence type="ECO:0000259" key="8">
    <source>
        <dbReference type="SMART" id="SM00014"/>
    </source>
</evidence>
<evidence type="ECO:0000256" key="5">
    <source>
        <dbReference type="ARBA" id="ARBA00022989"/>
    </source>
</evidence>
<keyword evidence="2" id="KW-1003">Cell membrane</keyword>
<dbReference type="SMART" id="SM00014">
    <property type="entry name" value="acidPPc"/>
    <property type="match status" value="1"/>
</dbReference>
<reference evidence="9 10" key="1">
    <citation type="submission" date="2023-06" db="EMBL/GenBank/DDBJ databases">
        <title>Microbacterium sp. nov., isolated from a waste landfill.</title>
        <authorList>
            <person name="Wen W."/>
        </authorList>
    </citation>
    <scope>NUCLEOTIDE SEQUENCE [LARGE SCALE GENOMIC DNA]</scope>
    <source>
        <strain evidence="9 10">ASV49</strain>
    </source>
</reference>
<dbReference type="RefSeq" id="WP_286286971.1">
    <property type="nucleotide sequence ID" value="NZ_JASXSZ010000001.1"/>
</dbReference>
<feature type="transmembrane region" description="Helical" evidence="7">
    <location>
        <begin position="191"/>
        <end position="213"/>
    </location>
</feature>
<comment type="subcellular location">
    <subcellularLocation>
        <location evidence="1">Cell membrane</location>
        <topology evidence="1">Multi-pass membrane protein</topology>
    </subcellularLocation>
</comment>
<feature type="domain" description="Phosphatidic acid phosphatase type 2/haloperoxidase" evidence="8">
    <location>
        <begin position="93"/>
        <end position="206"/>
    </location>
</feature>
<feature type="transmembrane region" description="Helical" evidence="7">
    <location>
        <begin position="96"/>
        <end position="115"/>
    </location>
</feature>
<keyword evidence="4" id="KW-0378">Hydrolase</keyword>
<evidence type="ECO:0000256" key="4">
    <source>
        <dbReference type="ARBA" id="ARBA00022801"/>
    </source>
</evidence>
<dbReference type="EMBL" id="JASXSZ010000001">
    <property type="protein sequence ID" value="MDL9978501.1"/>
    <property type="molecule type" value="Genomic_DNA"/>
</dbReference>
<evidence type="ECO:0000256" key="3">
    <source>
        <dbReference type="ARBA" id="ARBA00022692"/>
    </source>
</evidence>
<gene>
    <name evidence="9" type="ORF">QSV35_04075</name>
</gene>
<accession>A0ABT7MVM6</accession>
<organism evidence="9 10">
    <name type="scientific">Microbacterium candidum</name>
    <dbReference type="NCBI Taxonomy" id="3041922"/>
    <lineage>
        <taxon>Bacteria</taxon>
        <taxon>Bacillati</taxon>
        <taxon>Actinomycetota</taxon>
        <taxon>Actinomycetes</taxon>
        <taxon>Micrococcales</taxon>
        <taxon>Microbacteriaceae</taxon>
        <taxon>Microbacterium</taxon>
    </lineage>
</organism>
<evidence type="ECO:0000256" key="7">
    <source>
        <dbReference type="SAM" id="Phobius"/>
    </source>
</evidence>
<comment type="caution">
    <text evidence="9">The sequence shown here is derived from an EMBL/GenBank/DDBJ whole genome shotgun (WGS) entry which is preliminary data.</text>
</comment>
<dbReference type="InterPro" id="IPR000326">
    <property type="entry name" value="PAP2/HPO"/>
</dbReference>
<dbReference type="PANTHER" id="PTHR14969:SF62">
    <property type="entry name" value="DECAPRENYLPHOSPHORYL-5-PHOSPHORIBOSE PHOSPHATASE RV3807C-RELATED"/>
    <property type="match status" value="1"/>
</dbReference>
<evidence type="ECO:0000313" key="9">
    <source>
        <dbReference type="EMBL" id="MDL9978501.1"/>
    </source>
</evidence>
<keyword evidence="6 7" id="KW-0472">Membrane</keyword>
<keyword evidence="3 7" id="KW-0812">Transmembrane</keyword>
<keyword evidence="5 7" id="KW-1133">Transmembrane helix</keyword>
<dbReference type="PANTHER" id="PTHR14969">
    <property type="entry name" value="SPHINGOSINE-1-PHOSPHATE PHOSPHOHYDROLASE"/>
    <property type="match status" value="1"/>
</dbReference>
<dbReference type="InterPro" id="IPR036938">
    <property type="entry name" value="PAP2/HPO_sf"/>
</dbReference>
<name>A0ABT7MVM6_9MICO</name>
<keyword evidence="10" id="KW-1185">Reference proteome</keyword>
<evidence type="ECO:0000256" key="1">
    <source>
        <dbReference type="ARBA" id="ARBA00004651"/>
    </source>
</evidence>
<dbReference type="SUPFAM" id="SSF48317">
    <property type="entry name" value="Acid phosphatase/Vanadium-dependent haloperoxidase"/>
    <property type="match status" value="1"/>
</dbReference>
<dbReference type="Gene3D" id="1.20.144.10">
    <property type="entry name" value="Phosphatidic acid phosphatase type 2/haloperoxidase"/>
    <property type="match status" value="1"/>
</dbReference>
<evidence type="ECO:0000256" key="2">
    <source>
        <dbReference type="ARBA" id="ARBA00022475"/>
    </source>
</evidence>
<feature type="transmembrane region" description="Helical" evidence="7">
    <location>
        <begin position="164"/>
        <end position="185"/>
    </location>
</feature>
<feature type="transmembrane region" description="Helical" evidence="7">
    <location>
        <begin position="135"/>
        <end position="157"/>
    </location>
</feature>
<dbReference type="Pfam" id="PF01569">
    <property type="entry name" value="PAP2"/>
    <property type="match status" value="1"/>
</dbReference>
<feature type="transmembrane region" description="Helical" evidence="7">
    <location>
        <begin position="62"/>
        <end position="84"/>
    </location>
</feature>